<keyword evidence="8" id="KW-1133">Transmembrane helix</keyword>
<dbReference type="Gene3D" id="3.10.20.800">
    <property type="match status" value="1"/>
</dbReference>
<dbReference type="GO" id="GO:0071555">
    <property type="term" value="P:cell wall organization"/>
    <property type="evidence" value="ECO:0007669"/>
    <property type="project" value="UniProtKB-UniRule"/>
</dbReference>
<evidence type="ECO:0000256" key="3">
    <source>
        <dbReference type="ARBA" id="ARBA00022960"/>
    </source>
</evidence>
<comment type="caution">
    <text evidence="10">The sequence shown here is derived from an EMBL/GenBank/DDBJ whole genome shotgun (WGS) entry which is preliminary data.</text>
</comment>
<dbReference type="Gene3D" id="2.40.440.10">
    <property type="entry name" value="L,D-transpeptidase catalytic domain-like"/>
    <property type="match status" value="1"/>
</dbReference>
<keyword evidence="11" id="KW-1185">Reference proteome</keyword>
<dbReference type="GO" id="GO:0016740">
    <property type="term" value="F:transferase activity"/>
    <property type="evidence" value="ECO:0007669"/>
    <property type="project" value="UniProtKB-KW"/>
</dbReference>
<feature type="domain" description="L,D-TPase catalytic" evidence="9">
    <location>
        <begin position="382"/>
        <end position="508"/>
    </location>
</feature>
<evidence type="ECO:0000256" key="7">
    <source>
        <dbReference type="SAM" id="MobiDB-lite"/>
    </source>
</evidence>
<dbReference type="PANTHER" id="PTHR30582:SF33">
    <property type="entry name" value="EXPORTED PROTEIN"/>
    <property type="match status" value="1"/>
</dbReference>
<evidence type="ECO:0000313" key="10">
    <source>
        <dbReference type="EMBL" id="PNV67425.1"/>
    </source>
</evidence>
<feature type="active site" description="Nucleophile" evidence="6">
    <location>
        <position position="484"/>
    </location>
</feature>
<keyword evidence="5 6" id="KW-0961">Cell wall biogenesis/degradation</keyword>
<keyword evidence="2" id="KW-0808">Transferase</keyword>
<evidence type="ECO:0000256" key="8">
    <source>
        <dbReference type="SAM" id="Phobius"/>
    </source>
</evidence>
<evidence type="ECO:0000313" key="11">
    <source>
        <dbReference type="Proteomes" id="UP000236197"/>
    </source>
</evidence>
<dbReference type="AlphaFoldDB" id="A0A2K2UAS7"/>
<feature type="region of interest" description="Disordered" evidence="7">
    <location>
        <begin position="1"/>
        <end position="38"/>
    </location>
</feature>
<sequence>MPPAKRGTKPPKSTVAASKQSAPSPGVRPVDASKASKRSRKNKPLKVVGITLGVILGLLVAVYAGIAVYFTDRFMPNSNVGDIDVSLMSAADAEKALVEAIDDYTLSIGGDGFSLTLSSSDAALSIDEASVIRDMLDDTNPWLWPLEVRNDHDETDKLVAVSNGTGLEDAIRSAVEEFNASAEQPVNATIAYDPDQGAFAVQPESAGTALDADQIVRKADEALAVLNPKVTLTAEDLLKPTVLSTDAALATATANANTMIAAELVLTMAGDTAATLDAGLISQWVVLGEDLSATLDDGALTAWVEQLASDCNTVGTQRSYTRPDGKSITVSGGAYGWTVDSEALLATVKDAVANGTQATVEIPCSTSGKAYNGAGGQDWGARYCDIDLSEQYVRFYDESGALVWESPCVSGLPNGKRDTPTGVYWLNQKASPSTLIGYENGKKTYETPVQYWMPFVGNSVGLHDANWQSSFGGTRYKTNGSHGCVNLPPSAAGELYGIIQAGDVVVCHW</sequence>
<keyword evidence="8" id="KW-0812">Transmembrane</keyword>
<evidence type="ECO:0000256" key="2">
    <source>
        <dbReference type="ARBA" id="ARBA00022679"/>
    </source>
</evidence>
<comment type="pathway">
    <text evidence="1 6">Cell wall biogenesis; peptidoglycan biosynthesis.</text>
</comment>
<evidence type="ECO:0000256" key="1">
    <source>
        <dbReference type="ARBA" id="ARBA00004752"/>
    </source>
</evidence>
<dbReference type="GO" id="GO:0005576">
    <property type="term" value="C:extracellular region"/>
    <property type="evidence" value="ECO:0007669"/>
    <property type="project" value="TreeGrafter"/>
</dbReference>
<dbReference type="UniPathway" id="UPA00219"/>
<evidence type="ECO:0000256" key="4">
    <source>
        <dbReference type="ARBA" id="ARBA00022984"/>
    </source>
</evidence>
<dbReference type="EMBL" id="PPEK01000009">
    <property type="protein sequence ID" value="PNV67425.1"/>
    <property type="molecule type" value="Genomic_DNA"/>
</dbReference>
<dbReference type="SUPFAM" id="SSF141523">
    <property type="entry name" value="L,D-transpeptidase catalytic domain-like"/>
    <property type="match status" value="1"/>
</dbReference>
<keyword evidence="8" id="KW-0472">Membrane</keyword>
<protein>
    <recommendedName>
        <fullName evidence="9">L,D-TPase catalytic domain-containing protein</fullName>
    </recommendedName>
</protein>
<dbReference type="GO" id="GO:0018104">
    <property type="term" value="P:peptidoglycan-protein cross-linking"/>
    <property type="evidence" value="ECO:0007669"/>
    <property type="project" value="TreeGrafter"/>
</dbReference>
<dbReference type="InterPro" id="IPR038054">
    <property type="entry name" value="LD_TPept-like_central_sf"/>
</dbReference>
<feature type="transmembrane region" description="Helical" evidence="8">
    <location>
        <begin position="47"/>
        <end position="70"/>
    </location>
</feature>
<dbReference type="InterPro" id="IPR050979">
    <property type="entry name" value="LD-transpeptidase"/>
</dbReference>
<dbReference type="SUPFAM" id="SSF143985">
    <property type="entry name" value="L,D-transpeptidase pre-catalytic domain-like"/>
    <property type="match status" value="1"/>
</dbReference>
<evidence type="ECO:0000256" key="6">
    <source>
        <dbReference type="PROSITE-ProRule" id="PRU01373"/>
    </source>
</evidence>
<dbReference type="Pfam" id="PF03734">
    <property type="entry name" value="YkuD"/>
    <property type="match status" value="1"/>
</dbReference>
<proteinExistence type="predicted"/>
<dbReference type="GO" id="GO:0008360">
    <property type="term" value="P:regulation of cell shape"/>
    <property type="evidence" value="ECO:0007669"/>
    <property type="project" value="UniProtKB-UniRule"/>
</dbReference>
<name>A0A2K2UAS7_9ACTN</name>
<dbReference type="InterPro" id="IPR005490">
    <property type="entry name" value="LD_TPept_cat_dom"/>
</dbReference>
<keyword evidence="3 6" id="KW-0133">Cell shape</keyword>
<dbReference type="PROSITE" id="PS52029">
    <property type="entry name" value="LD_TPASE"/>
    <property type="match status" value="1"/>
</dbReference>
<dbReference type="PANTHER" id="PTHR30582">
    <property type="entry name" value="L,D-TRANSPEPTIDASE"/>
    <property type="match status" value="1"/>
</dbReference>
<dbReference type="Pfam" id="PF12229">
    <property type="entry name" value="PG_binding_4"/>
    <property type="match status" value="1"/>
</dbReference>
<accession>A0A2K2UAS7</accession>
<dbReference type="CDD" id="cd16913">
    <property type="entry name" value="YkuD_like"/>
    <property type="match status" value="1"/>
</dbReference>
<dbReference type="OrthoDB" id="3176960at2"/>
<reference evidence="11" key="1">
    <citation type="submission" date="2018-01" db="EMBL/GenBank/DDBJ databases">
        <title>Rubneribacter badeniensis gen. nov., sp. nov., and Colonibacter rubneri, gen. nov., sp. nov., WGS of new members of the Eggerthellaceae.</title>
        <authorList>
            <person name="Danylec N."/>
            <person name="Stoll D.A."/>
            <person name="Doetsch A."/>
            <person name="Kulling S.E."/>
            <person name="Huch M."/>
        </authorList>
    </citation>
    <scope>NUCLEOTIDE SEQUENCE [LARGE SCALE GENOMIC DNA]</scope>
    <source>
        <strain evidence="11">ResAG-96</strain>
    </source>
</reference>
<dbReference type="GO" id="GO:0071972">
    <property type="term" value="F:peptidoglycan L,D-transpeptidase activity"/>
    <property type="evidence" value="ECO:0007669"/>
    <property type="project" value="TreeGrafter"/>
</dbReference>
<keyword evidence="4 6" id="KW-0573">Peptidoglycan synthesis</keyword>
<gene>
    <name evidence="10" type="ORF">C2L71_08000</name>
</gene>
<dbReference type="Proteomes" id="UP000236197">
    <property type="component" value="Unassembled WGS sequence"/>
</dbReference>
<dbReference type="InterPro" id="IPR038063">
    <property type="entry name" value="Transpep_catalytic_dom"/>
</dbReference>
<evidence type="ECO:0000256" key="5">
    <source>
        <dbReference type="ARBA" id="ARBA00023316"/>
    </source>
</evidence>
<organism evidence="10 11">
    <name type="scientific">Enteroscipio rubneri</name>
    <dbReference type="NCBI Taxonomy" id="2070686"/>
    <lineage>
        <taxon>Bacteria</taxon>
        <taxon>Bacillati</taxon>
        <taxon>Actinomycetota</taxon>
        <taxon>Coriobacteriia</taxon>
        <taxon>Eggerthellales</taxon>
        <taxon>Eggerthellaceae</taxon>
        <taxon>Enteroscipio</taxon>
    </lineage>
</organism>
<feature type="active site" description="Proton donor/acceptor" evidence="6">
    <location>
        <position position="463"/>
    </location>
</feature>
<evidence type="ECO:0000259" key="9">
    <source>
        <dbReference type="PROSITE" id="PS52029"/>
    </source>
</evidence>
<dbReference type="InterPro" id="IPR022029">
    <property type="entry name" value="YoaR-like_PG-bd"/>
</dbReference>